<reference evidence="1 2" key="2">
    <citation type="journal article" date="2012" name="Proc. Natl. Acad. Sci. U.S.A.">
        <title>Antigenic diversity is generated by distinct evolutionary mechanisms in African trypanosome species.</title>
        <authorList>
            <person name="Jackson A.P."/>
            <person name="Berry A."/>
            <person name="Aslett M."/>
            <person name="Allison H.C."/>
            <person name="Burton P."/>
            <person name="Vavrova-Anderson J."/>
            <person name="Brown R."/>
            <person name="Browne H."/>
            <person name="Corton N."/>
            <person name="Hauser H."/>
            <person name="Gamble J."/>
            <person name="Gilderthorp R."/>
            <person name="Marcello L."/>
            <person name="McQuillan J."/>
            <person name="Otto T.D."/>
            <person name="Quail M.A."/>
            <person name="Sanders M.J."/>
            <person name="van Tonder A."/>
            <person name="Ginger M.L."/>
            <person name="Field M.C."/>
            <person name="Barry J.D."/>
            <person name="Hertz-Fowler C."/>
            <person name="Berriman M."/>
        </authorList>
    </citation>
    <scope>NUCLEOTIDE SEQUENCE [LARGE SCALE GENOMIC DNA]</scope>
    <source>
        <strain evidence="1 2">IL3000</strain>
    </source>
</reference>
<dbReference type="Proteomes" id="UP000000702">
    <property type="component" value="Unassembled WGS sequence"/>
</dbReference>
<keyword evidence="2" id="KW-1185">Reference proteome</keyword>
<dbReference type="AlphaFoldDB" id="F9WDM1"/>
<proteinExistence type="predicted"/>
<name>F9WDM1_TRYCI</name>
<evidence type="ECO:0000313" key="2">
    <source>
        <dbReference type="Proteomes" id="UP000000702"/>
    </source>
</evidence>
<reference evidence="2" key="1">
    <citation type="submission" date="2011-07" db="EMBL/GenBank/DDBJ databases">
        <title>Divergent evolution of antigenic variation in African trypanosomes.</title>
        <authorList>
            <person name="Jackson A.P."/>
            <person name="Berry A."/>
            <person name="Allison H.C."/>
            <person name="Burton P."/>
            <person name="Anderson J."/>
            <person name="Aslett M."/>
            <person name="Brown R."/>
            <person name="Corton N."/>
            <person name="Harris D."/>
            <person name="Hauser H."/>
            <person name="Gamble J."/>
            <person name="Gilderthorp R."/>
            <person name="McQuillan J."/>
            <person name="Quail M.A."/>
            <person name="Sanders M."/>
            <person name="Van Tonder A."/>
            <person name="Ginger M.L."/>
            <person name="Donelson J.E."/>
            <person name="Field M.C."/>
            <person name="Barry J.D."/>
            <person name="Berriman M."/>
            <person name="Hertz-Fowler C."/>
        </authorList>
    </citation>
    <scope>NUCLEOTIDE SEQUENCE [LARGE SCALE GENOMIC DNA]</scope>
    <source>
        <strain evidence="2">IL3000</strain>
    </source>
</reference>
<dbReference type="EMBL" id="CAEQ01001885">
    <property type="protein sequence ID" value="CCD15375.1"/>
    <property type="molecule type" value="Genomic_DNA"/>
</dbReference>
<organism evidence="1 2">
    <name type="scientific">Trypanosoma congolense (strain IL3000)</name>
    <dbReference type="NCBI Taxonomy" id="1068625"/>
    <lineage>
        <taxon>Eukaryota</taxon>
        <taxon>Discoba</taxon>
        <taxon>Euglenozoa</taxon>
        <taxon>Kinetoplastea</taxon>
        <taxon>Metakinetoplastina</taxon>
        <taxon>Trypanosomatida</taxon>
        <taxon>Trypanosomatidae</taxon>
        <taxon>Trypanosoma</taxon>
        <taxon>Nannomonas</taxon>
    </lineage>
</organism>
<comment type="caution">
    <text evidence="1">The sequence shown here is derived from an EMBL/GenBank/DDBJ whole genome shotgun (WGS) entry which is preliminary data.</text>
</comment>
<protein>
    <submittedName>
        <fullName evidence="1">Uncharacterized protein</fullName>
    </submittedName>
</protein>
<evidence type="ECO:0000313" key="1">
    <source>
        <dbReference type="EMBL" id="CCD15375.1"/>
    </source>
</evidence>
<sequence>MQGLRAVGQRMCRPCNVRASASSGNLSLRVPRRSLLVPGCEGPCEAEWRTHFEFVQLFAAALGGAWSSSWNTRRPEIRGFVAVCASPRGRRALTWKNTGRYLVTFLSGWRGANLLGLGSLKF</sequence>
<accession>F9WDM1</accession>
<gene>
    <name evidence="1" type="ORF">TCIL3000_0_59020</name>
</gene>